<reference evidence="1 2" key="1">
    <citation type="submission" date="2020-08" db="EMBL/GenBank/DDBJ databases">
        <title>Genomic Encyclopedia of Type Strains, Phase IV (KMG-IV): sequencing the most valuable type-strain genomes for metagenomic binning, comparative biology and taxonomic classification.</title>
        <authorList>
            <person name="Goeker M."/>
        </authorList>
    </citation>
    <scope>NUCLEOTIDE SEQUENCE [LARGE SCALE GENOMIC DNA]</scope>
    <source>
        <strain evidence="1 2">DSM 26944</strain>
    </source>
</reference>
<name>A0A7W9EL84_9HYPH</name>
<sequence length="130" mass="15050">MKNQNFTKEQPLRRFVCRNGAVLEDLNQAQSCISFQPDITLIFSRQKWSATKAEAFWNVGEHDAKWLKAFQYPGLIITDTTVIPGPEIGAREGHNDALKTFHVAIFSSRWLMRHGYFEDTGFQKRAFLRD</sequence>
<accession>A0A7W9EL84</accession>
<evidence type="ECO:0000313" key="2">
    <source>
        <dbReference type="Proteomes" id="UP000555546"/>
    </source>
</evidence>
<comment type="caution">
    <text evidence="1">The sequence shown here is derived from an EMBL/GenBank/DDBJ whole genome shotgun (WGS) entry which is preliminary data.</text>
</comment>
<dbReference type="RefSeq" id="WP_183647908.1">
    <property type="nucleotide sequence ID" value="NZ_JACIJG010000002.1"/>
</dbReference>
<gene>
    <name evidence="1" type="ORF">FHS76_000628</name>
</gene>
<dbReference type="Proteomes" id="UP000555546">
    <property type="component" value="Unassembled WGS sequence"/>
</dbReference>
<evidence type="ECO:0000313" key="1">
    <source>
        <dbReference type="EMBL" id="MBB5700785.1"/>
    </source>
</evidence>
<keyword evidence="2" id="KW-1185">Reference proteome</keyword>
<dbReference type="EMBL" id="JACIJG010000002">
    <property type="protein sequence ID" value="MBB5700785.1"/>
    <property type="molecule type" value="Genomic_DNA"/>
</dbReference>
<dbReference type="AlphaFoldDB" id="A0A7W9EL84"/>
<protein>
    <submittedName>
        <fullName evidence="1">Uncharacterized protein</fullName>
    </submittedName>
</protein>
<proteinExistence type="predicted"/>
<organism evidence="1 2">
    <name type="scientific">Brucella daejeonensis</name>
    <dbReference type="NCBI Taxonomy" id="659015"/>
    <lineage>
        <taxon>Bacteria</taxon>
        <taxon>Pseudomonadati</taxon>
        <taxon>Pseudomonadota</taxon>
        <taxon>Alphaproteobacteria</taxon>
        <taxon>Hyphomicrobiales</taxon>
        <taxon>Brucellaceae</taxon>
        <taxon>Brucella/Ochrobactrum group</taxon>
        <taxon>Brucella</taxon>
    </lineage>
</organism>